<keyword evidence="8" id="KW-0456">Lyase</keyword>
<comment type="caution">
    <text evidence="10">The sequence shown here is derived from an EMBL/GenBank/DDBJ whole genome shotgun (WGS) entry which is preliminary data.</text>
</comment>
<dbReference type="NCBIfam" id="NF004884">
    <property type="entry name" value="PRK06245.1"/>
    <property type="match status" value="1"/>
</dbReference>
<keyword evidence="5" id="KW-0479">Metal-binding</keyword>
<dbReference type="InterPro" id="IPR034405">
    <property type="entry name" value="F420"/>
</dbReference>
<keyword evidence="7" id="KW-0411">Iron-sulfur</keyword>
<proteinExistence type="predicted"/>
<evidence type="ECO:0000256" key="4">
    <source>
        <dbReference type="ARBA" id="ARBA00022691"/>
    </source>
</evidence>
<dbReference type="GO" id="GO:0016765">
    <property type="term" value="F:transferase activity, transferring alkyl or aryl (other than methyl) groups"/>
    <property type="evidence" value="ECO:0007669"/>
    <property type="project" value="InterPro"/>
</dbReference>
<evidence type="ECO:0000259" key="9">
    <source>
        <dbReference type="PROSITE" id="PS51918"/>
    </source>
</evidence>
<gene>
    <name evidence="10" type="ORF">AKJ53_01540</name>
</gene>
<dbReference type="AlphaFoldDB" id="A0A133VHU8"/>
<feature type="non-terminal residue" evidence="10">
    <location>
        <position position="1"/>
    </location>
</feature>
<dbReference type="GO" id="GO:0046872">
    <property type="term" value="F:metal ion binding"/>
    <property type="evidence" value="ECO:0007669"/>
    <property type="project" value="UniProtKB-KW"/>
</dbReference>
<dbReference type="PANTHER" id="PTHR43076:SF15">
    <property type="entry name" value="7,8-DIDEMETHYL-8-HYDROXY-5-DEAZARIBOFLAVIN SYNTHASE"/>
    <property type="match status" value="1"/>
</dbReference>
<dbReference type="Proteomes" id="UP000070491">
    <property type="component" value="Unassembled WGS sequence"/>
</dbReference>
<keyword evidence="3" id="KW-0004">4Fe-4S</keyword>
<dbReference type="InterPro" id="IPR007197">
    <property type="entry name" value="rSAM"/>
</dbReference>
<evidence type="ECO:0000256" key="1">
    <source>
        <dbReference type="ARBA" id="ARBA00001966"/>
    </source>
</evidence>
<name>A0A133VHU8_9EURY</name>
<dbReference type="GO" id="GO:0044689">
    <property type="term" value="F:7,8-didemethyl-8-hydroxy-5-deazariboflavin synthase activity"/>
    <property type="evidence" value="ECO:0007669"/>
    <property type="project" value="TreeGrafter"/>
</dbReference>
<evidence type="ECO:0000256" key="3">
    <source>
        <dbReference type="ARBA" id="ARBA00022485"/>
    </source>
</evidence>
<evidence type="ECO:0000313" key="11">
    <source>
        <dbReference type="Proteomes" id="UP000070491"/>
    </source>
</evidence>
<dbReference type="UniPathway" id="UPA00072"/>
<dbReference type="SUPFAM" id="SSF102114">
    <property type="entry name" value="Radical SAM enzymes"/>
    <property type="match status" value="1"/>
</dbReference>
<evidence type="ECO:0000256" key="5">
    <source>
        <dbReference type="ARBA" id="ARBA00022723"/>
    </source>
</evidence>
<evidence type="ECO:0000313" key="10">
    <source>
        <dbReference type="EMBL" id="KXB06033.1"/>
    </source>
</evidence>
<organism evidence="10 11">
    <name type="scientific">candidate division MSBL1 archaeon SCGC-AAA382F02</name>
    <dbReference type="NCBI Taxonomy" id="1698282"/>
    <lineage>
        <taxon>Archaea</taxon>
        <taxon>Methanobacteriati</taxon>
        <taxon>Methanobacteriota</taxon>
        <taxon>candidate division MSBL1</taxon>
    </lineage>
</organism>
<evidence type="ECO:0000256" key="7">
    <source>
        <dbReference type="ARBA" id="ARBA00023014"/>
    </source>
</evidence>
<comment type="pathway">
    <text evidence="2">Cofactor biosynthesis; coenzyme F0 biosynthesis.</text>
</comment>
<evidence type="ECO:0000256" key="8">
    <source>
        <dbReference type="ARBA" id="ARBA00023239"/>
    </source>
</evidence>
<protein>
    <recommendedName>
        <fullName evidence="9">Radical SAM core domain-containing protein</fullName>
    </recommendedName>
</protein>
<evidence type="ECO:0000256" key="2">
    <source>
        <dbReference type="ARBA" id="ARBA00004712"/>
    </source>
</evidence>
<dbReference type="Gene3D" id="3.20.20.70">
    <property type="entry name" value="Aldolase class I"/>
    <property type="match status" value="1"/>
</dbReference>
<dbReference type="InterPro" id="IPR019939">
    <property type="entry name" value="CofG_family"/>
</dbReference>
<dbReference type="EMBL" id="LHYG01000018">
    <property type="protein sequence ID" value="KXB06033.1"/>
    <property type="molecule type" value="Genomic_DNA"/>
</dbReference>
<feature type="domain" description="Radical SAM core" evidence="9">
    <location>
        <begin position="1"/>
        <end position="94"/>
    </location>
</feature>
<comment type="cofactor">
    <cofactor evidence="1">
        <name>[4Fe-4S] cluster</name>
        <dbReference type="ChEBI" id="CHEBI:49883"/>
    </cofactor>
</comment>
<dbReference type="NCBIfam" id="TIGR03550">
    <property type="entry name" value="F420_cofG"/>
    <property type="match status" value="1"/>
</dbReference>
<dbReference type="InterPro" id="IPR058240">
    <property type="entry name" value="rSAM_sf"/>
</dbReference>
<sequence length="180" mass="20713">LKTIEKAGELKIPFTIGILVGIGESWEDRINSLLEIRRLQEEFGHIQEVIIQPFVPKEETPMENKSPPKHQELLNIVFFARRIMPDMNIQVPPNLISKLIDFLLAGANDLGGMSTVTPDFINPQNPWPNIEKLDKKLGKEGFDLRERLSIYPKFVKNSDYMRPEVEEVVKELSEKGDYLE</sequence>
<keyword evidence="4" id="KW-0949">S-adenosyl-L-methionine</keyword>
<dbReference type="InterPro" id="IPR013785">
    <property type="entry name" value="Aldolase_TIM"/>
</dbReference>
<dbReference type="PROSITE" id="PS51918">
    <property type="entry name" value="RADICAL_SAM"/>
    <property type="match status" value="1"/>
</dbReference>
<evidence type="ECO:0000256" key="6">
    <source>
        <dbReference type="ARBA" id="ARBA00023004"/>
    </source>
</evidence>
<keyword evidence="11" id="KW-1185">Reference proteome</keyword>
<accession>A0A133VHU8</accession>
<dbReference type="PANTHER" id="PTHR43076">
    <property type="entry name" value="FO SYNTHASE (COFH)"/>
    <property type="match status" value="1"/>
</dbReference>
<keyword evidence="6" id="KW-0408">Iron</keyword>
<dbReference type="GO" id="GO:0051539">
    <property type="term" value="F:4 iron, 4 sulfur cluster binding"/>
    <property type="evidence" value="ECO:0007669"/>
    <property type="project" value="UniProtKB-KW"/>
</dbReference>
<reference evidence="10 11" key="1">
    <citation type="journal article" date="2016" name="Sci. Rep.">
        <title>Metabolic traits of an uncultured archaeal lineage -MSBL1- from brine pools of the Red Sea.</title>
        <authorList>
            <person name="Mwirichia R."/>
            <person name="Alam I."/>
            <person name="Rashid M."/>
            <person name="Vinu M."/>
            <person name="Ba-Alawi W."/>
            <person name="Anthony Kamau A."/>
            <person name="Kamanda Ngugi D."/>
            <person name="Goker M."/>
            <person name="Klenk H.P."/>
            <person name="Bajic V."/>
            <person name="Stingl U."/>
        </authorList>
    </citation>
    <scope>NUCLEOTIDE SEQUENCE [LARGE SCALE GENOMIC DNA]</scope>
    <source>
        <strain evidence="10">SCGC-AAA382F02</strain>
    </source>
</reference>